<evidence type="ECO:0000313" key="3">
    <source>
        <dbReference type="Proteomes" id="UP000663827"/>
    </source>
</evidence>
<dbReference type="AlphaFoldDB" id="A0A8H3DW06"/>
<reference evidence="2" key="1">
    <citation type="submission" date="2021-01" db="EMBL/GenBank/DDBJ databases">
        <authorList>
            <person name="Kaushik A."/>
        </authorList>
    </citation>
    <scope>NUCLEOTIDE SEQUENCE</scope>
    <source>
        <strain evidence="2">AG5</strain>
    </source>
</reference>
<dbReference type="Proteomes" id="UP000663827">
    <property type="component" value="Unassembled WGS sequence"/>
</dbReference>
<feature type="compositionally biased region" description="Polar residues" evidence="1">
    <location>
        <begin position="316"/>
        <end position="338"/>
    </location>
</feature>
<feature type="compositionally biased region" description="Low complexity" evidence="1">
    <location>
        <begin position="66"/>
        <end position="76"/>
    </location>
</feature>
<gene>
    <name evidence="2" type="ORF">RDB_LOCUS64621</name>
</gene>
<evidence type="ECO:0000313" key="2">
    <source>
        <dbReference type="EMBL" id="CAE7131501.1"/>
    </source>
</evidence>
<comment type="caution">
    <text evidence="2">The sequence shown here is derived from an EMBL/GenBank/DDBJ whole genome shotgun (WGS) entry which is preliminary data.</text>
</comment>
<accession>A0A8H3DW06</accession>
<protein>
    <submittedName>
        <fullName evidence="2">Uncharacterized protein</fullName>
    </submittedName>
</protein>
<feature type="region of interest" description="Disordered" evidence="1">
    <location>
        <begin position="303"/>
        <end position="338"/>
    </location>
</feature>
<sequence length="338" mass="36435">MSSTSATSTSLAFPNQAPSEAGPMQTRAPIDPHILADLKNSENCVVDQLLGVLLKRCRESDPPANPSTNPHTNPSTPRIPQSADNSRNSSRNSSSTVAISPATSTPEDTINDTFAVSRNPFESCLQETVKICNRSDSKIQGLIDAYQSGYKEKPRYQLFVEFANSGLELVEPLKLSGFREPSSSKILFQVNNNSIAGVSKASRYPDIVLVPLASAKRVRGGFQGDWKERAKGACAKGSRDSFKWIDVLISGEMMWCHSDLHVQRPQAYITDVERPIRPIQPLPTHLGGDFIAITKTLSASNGQAISGTPTLPLPATSGSTHDPIPCTTQAEDSASDIS</sequence>
<feature type="compositionally biased region" description="Low complexity" evidence="1">
    <location>
        <begin position="85"/>
        <end position="95"/>
    </location>
</feature>
<feature type="compositionally biased region" description="Low complexity" evidence="1">
    <location>
        <begin position="1"/>
        <end position="10"/>
    </location>
</feature>
<feature type="region of interest" description="Disordered" evidence="1">
    <location>
        <begin position="60"/>
        <end position="110"/>
    </location>
</feature>
<dbReference type="EMBL" id="CAJNJQ010001299">
    <property type="protein sequence ID" value="CAE7131501.1"/>
    <property type="molecule type" value="Genomic_DNA"/>
</dbReference>
<proteinExistence type="predicted"/>
<organism evidence="2 3">
    <name type="scientific">Rhizoctonia solani</name>
    <dbReference type="NCBI Taxonomy" id="456999"/>
    <lineage>
        <taxon>Eukaryota</taxon>
        <taxon>Fungi</taxon>
        <taxon>Dikarya</taxon>
        <taxon>Basidiomycota</taxon>
        <taxon>Agaricomycotina</taxon>
        <taxon>Agaricomycetes</taxon>
        <taxon>Cantharellales</taxon>
        <taxon>Ceratobasidiaceae</taxon>
        <taxon>Rhizoctonia</taxon>
    </lineage>
</organism>
<name>A0A8H3DW06_9AGAM</name>
<feature type="region of interest" description="Disordered" evidence="1">
    <location>
        <begin position="1"/>
        <end position="28"/>
    </location>
</feature>
<feature type="compositionally biased region" description="Polar residues" evidence="1">
    <location>
        <begin position="96"/>
        <end position="110"/>
    </location>
</feature>
<evidence type="ECO:0000256" key="1">
    <source>
        <dbReference type="SAM" id="MobiDB-lite"/>
    </source>
</evidence>